<name>A0A4Y7NIJ5_9CRUS</name>
<protein>
    <recommendedName>
        <fullName evidence="6">Complex I assembly factor TIMMDC1, mitochondrial</fullName>
    </recommendedName>
    <alternativeName>
        <fullName evidence="7">Translocase of inner mitochondrial membrane domain-containing protein 1</fullName>
    </alternativeName>
</protein>
<evidence type="ECO:0000256" key="5">
    <source>
        <dbReference type="ARBA" id="ARBA00023136"/>
    </source>
</evidence>
<evidence type="ECO:0000256" key="7">
    <source>
        <dbReference type="ARBA" id="ARBA00041344"/>
    </source>
</evidence>
<reference evidence="10" key="1">
    <citation type="submission" date="2018-08" db="EMBL/GenBank/DDBJ databases">
        <authorList>
            <person name="Cornetti L."/>
        </authorList>
    </citation>
    <scope>NUCLEOTIDE SEQUENCE</scope>
    <source>
        <strain evidence="10">CH-H-2</strain>
    </source>
</reference>
<organism evidence="10">
    <name type="scientific">Megafenestra aurita</name>
    <dbReference type="NCBI Taxonomy" id="2291010"/>
    <lineage>
        <taxon>Eukaryota</taxon>
        <taxon>Metazoa</taxon>
        <taxon>Ecdysozoa</taxon>
        <taxon>Arthropoda</taxon>
        <taxon>Crustacea</taxon>
        <taxon>Branchiopoda</taxon>
        <taxon>Diplostraca</taxon>
        <taxon>Cladocera</taxon>
        <taxon>Anomopoda</taxon>
        <taxon>Daphniidae</taxon>
        <taxon>Megafenestra</taxon>
    </lineage>
</organism>
<keyword evidence="5 9" id="KW-0472">Membrane</keyword>
<comment type="similarity">
    <text evidence="2">Belongs to the Tim17/Tim22/Tim23 family.</text>
</comment>
<evidence type="ECO:0000256" key="4">
    <source>
        <dbReference type="ARBA" id="ARBA00022989"/>
    </source>
</evidence>
<feature type="transmembrane region" description="Helical" evidence="9">
    <location>
        <begin position="183"/>
        <end position="207"/>
    </location>
</feature>
<keyword evidence="4 9" id="KW-1133">Transmembrane helix</keyword>
<dbReference type="GO" id="GO:0016020">
    <property type="term" value="C:membrane"/>
    <property type="evidence" value="ECO:0007669"/>
    <property type="project" value="UniProtKB-SubCell"/>
</dbReference>
<evidence type="ECO:0000313" key="10">
    <source>
        <dbReference type="EMBL" id="SVE92713.1"/>
    </source>
</evidence>
<sequence length="293" mass="32281">MWRRKILAQWGLTIFGVEIITNNDVIDPKSKTAQKLAEQAALAIEKETGWDRVMSIFELDEFRSISPELDNCLTAGSVGLIFGMFLGGVTGSKREYEDFITRNKASQFESHFDAKSKLQFNVTKAMAVSGWRIAWRLGLFSGAYTFFTTVVSTYRNKSSIFEYSAGGLLAGAMYKSTMGPKAMVSGGLAGGVLGAMAGAVSVGAMMLTGTTTEELRYWKKGWKDASNREILSVNNRARVDAMGPLSLAHDLNLIKEGKQDIFFTGDVLTNEIKESNEEKEESISSEILDKSKR</sequence>
<dbReference type="GO" id="GO:0005739">
    <property type="term" value="C:mitochondrion"/>
    <property type="evidence" value="ECO:0007669"/>
    <property type="project" value="TreeGrafter"/>
</dbReference>
<keyword evidence="3 9" id="KW-0812">Transmembrane</keyword>
<dbReference type="Pfam" id="PF02466">
    <property type="entry name" value="Tim17"/>
    <property type="match status" value="1"/>
</dbReference>
<evidence type="ECO:0000256" key="2">
    <source>
        <dbReference type="ARBA" id="ARBA00008444"/>
    </source>
</evidence>
<dbReference type="AlphaFoldDB" id="A0A4Y7NIJ5"/>
<dbReference type="EMBL" id="LR023094">
    <property type="protein sequence ID" value="SVE92713.1"/>
    <property type="molecule type" value="mRNA"/>
</dbReference>
<dbReference type="PANTHER" id="PTHR13002:SF1">
    <property type="entry name" value="COMPLEX I ASSEMBLY FACTOR TIMMDC1, MITOCHONDRIAL"/>
    <property type="match status" value="1"/>
</dbReference>
<comment type="subcellular location">
    <subcellularLocation>
        <location evidence="1">Membrane</location>
        <topology evidence="1">Multi-pass membrane protein</topology>
    </subcellularLocation>
</comment>
<evidence type="ECO:0000256" key="3">
    <source>
        <dbReference type="ARBA" id="ARBA00022692"/>
    </source>
</evidence>
<feature type="region of interest" description="Disordered" evidence="8">
    <location>
        <begin position="274"/>
        <end position="293"/>
    </location>
</feature>
<gene>
    <name evidence="10" type="primary">EOG090X0FS6</name>
</gene>
<dbReference type="InterPro" id="IPR055299">
    <property type="entry name" value="TIMMDC1"/>
</dbReference>
<proteinExistence type="evidence at transcript level"/>
<evidence type="ECO:0000256" key="1">
    <source>
        <dbReference type="ARBA" id="ARBA00004141"/>
    </source>
</evidence>
<evidence type="ECO:0000256" key="9">
    <source>
        <dbReference type="SAM" id="Phobius"/>
    </source>
</evidence>
<accession>A0A4Y7NIJ5</accession>
<feature type="transmembrane region" description="Helical" evidence="9">
    <location>
        <begin position="133"/>
        <end position="154"/>
    </location>
</feature>
<evidence type="ECO:0000256" key="6">
    <source>
        <dbReference type="ARBA" id="ARBA00040778"/>
    </source>
</evidence>
<dbReference type="PANTHER" id="PTHR13002">
    <property type="entry name" value="C3ORF1 PROTEIN-RELATED"/>
    <property type="match status" value="1"/>
</dbReference>
<dbReference type="GO" id="GO:0032981">
    <property type="term" value="P:mitochondrial respiratory chain complex I assembly"/>
    <property type="evidence" value="ECO:0007669"/>
    <property type="project" value="InterPro"/>
</dbReference>
<evidence type="ECO:0000256" key="8">
    <source>
        <dbReference type="SAM" id="MobiDB-lite"/>
    </source>
</evidence>